<protein>
    <recommendedName>
        <fullName evidence="2">isocitrate dehydrogenase (NADP(+))</fullName>
        <ecNumber evidence="2">1.1.1.42</ecNumber>
    </recommendedName>
</protein>
<evidence type="ECO:0000256" key="9">
    <source>
        <dbReference type="ARBA" id="ARBA00023554"/>
    </source>
</evidence>
<reference evidence="12 13" key="1">
    <citation type="submission" date="2022-03" db="EMBL/GenBank/DDBJ databases">
        <authorList>
            <person name="Brunel B."/>
        </authorList>
    </citation>
    <scope>NUCLEOTIDE SEQUENCE [LARGE SCALE GENOMIC DNA]</scope>
    <source>
        <strain evidence="12">STM5069sample</strain>
    </source>
</reference>
<comment type="cofactor">
    <cofactor evidence="1">
        <name>Mg(2+)</name>
        <dbReference type="ChEBI" id="CHEBI:18420"/>
    </cofactor>
</comment>
<evidence type="ECO:0000256" key="8">
    <source>
        <dbReference type="ARBA" id="ARBA00023002"/>
    </source>
</evidence>
<evidence type="ECO:0000256" key="5">
    <source>
        <dbReference type="ARBA" id="ARBA00022723"/>
    </source>
</evidence>
<comment type="similarity">
    <text evidence="10">Belongs to the monomeric-type IDH family.</text>
</comment>
<sequence length="717" mass="77661">MRLLYCKTDESPRLSWYSWSPIVRAIARQFGIEIDELDVSLAALVLSVAGPSAAGSAYHPQTCLAAAIAEPNAIIIKPPCIGANANQARAAVAELLRAGAIADADVRNALEIGEVIPSLPVLGSVINRQLRQGAMIRELRNHKPTRYAPSEMGGASPFIDPNTVVVSMDEGGFAETEQSVSISDKQFVNIELFGPGGKGRVLAAHIELLAGDICSFSFIRKECLRSFLREEFDDAEGRGLAVSLQLKRTVLKADEYISVEASEINDQRALDPSSLNLDDTSPATRSSSRVEVTRGTNVSARSGQSSASQSGPPNKMESFAPSVQPSTARLMADAILRGGRVPLVDGSEGPAKFVIPDSTYGHLYQAVLDDFRIFGALRPGQIGAVTIVGLTKDGAEEYGANSTTFRVSADGCVRVLPDHGAEIYIERAYTGDIWRMMKVSASALEVWCEAALQKADETGTQAIFLLDLDRPFHQLIRRAVTDHLVSRGRAAREAKFMNIADGTRFAFQELRGGNGIVLAVGNLLRDFLSELILALAGERKRLVRSYSVLPGGGHVFEVGTGGTAPSTFHRFIASGILRWDPVYEWVAFAEAFRCCARYQHDDQLSMLAEGLEAAIEQVRHSTPAACVDTREVHFWLAKHWTGWFSRHQAGLAGVDAIHSALSEGEAEILAELRGTSEGPVDLGGYYYPNGQLVEACMRPSRHLNKILEECVPLGKLT</sequence>
<evidence type="ECO:0000313" key="12">
    <source>
        <dbReference type="EMBL" id="CAH2402337.1"/>
    </source>
</evidence>
<feature type="compositionally biased region" description="Polar residues" evidence="11">
    <location>
        <begin position="273"/>
        <end position="298"/>
    </location>
</feature>
<dbReference type="EMBL" id="CAKXZT010000126">
    <property type="protein sequence ID" value="CAH2402337.1"/>
    <property type="molecule type" value="Genomic_DNA"/>
</dbReference>
<evidence type="ECO:0000256" key="1">
    <source>
        <dbReference type="ARBA" id="ARBA00001946"/>
    </source>
</evidence>
<evidence type="ECO:0000256" key="10">
    <source>
        <dbReference type="ARBA" id="ARBA00046318"/>
    </source>
</evidence>
<feature type="region of interest" description="Disordered" evidence="11">
    <location>
        <begin position="270"/>
        <end position="323"/>
    </location>
</feature>
<dbReference type="PANTHER" id="PTHR36999:SF1">
    <property type="entry name" value="ISOCITRATE DEHYDROGENASE (NADP(+))"/>
    <property type="match status" value="1"/>
</dbReference>
<accession>A0ABN8JZM2</accession>
<dbReference type="PANTHER" id="PTHR36999">
    <property type="entry name" value="ISOCITRATE DEHYDROGENASE [NADP]"/>
    <property type="match status" value="1"/>
</dbReference>
<keyword evidence="6" id="KW-0460">Magnesium</keyword>
<dbReference type="Pfam" id="PF03971">
    <property type="entry name" value="IDH"/>
    <property type="match status" value="2"/>
</dbReference>
<evidence type="ECO:0000256" key="3">
    <source>
        <dbReference type="ARBA" id="ARBA00022435"/>
    </source>
</evidence>
<keyword evidence="5" id="KW-0479">Metal-binding</keyword>
<proteinExistence type="inferred from homology"/>
<dbReference type="Proteomes" id="UP001153050">
    <property type="component" value="Unassembled WGS sequence"/>
</dbReference>
<dbReference type="EC" id="1.1.1.42" evidence="2"/>
<feature type="compositionally biased region" description="Low complexity" evidence="11">
    <location>
        <begin position="299"/>
        <end position="313"/>
    </location>
</feature>
<dbReference type="RefSeq" id="WP_254018994.1">
    <property type="nucleotide sequence ID" value="NZ_CAKXZT010000126.1"/>
</dbReference>
<evidence type="ECO:0000256" key="11">
    <source>
        <dbReference type="SAM" id="MobiDB-lite"/>
    </source>
</evidence>
<comment type="catalytic activity">
    <reaction evidence="9">
        <text>D-threo-isocitrate + NADP(+) = 2-oxoglutarate + CO2 + NADPH</text>
        <dbReference type="Rhea" id="RHEA:19629"/>
        <dbReference type="ChEBI" id="CHEBI:15562"/>
        <dbReference type="ChEBI" id="CHEBI:16526"/>
        <dbReference type="ChEBI" id="CHEBI:16810"/>
        <dbReference type="ChEBI" id="CHEBI:57783"/>
        <dbReference type="ChEBI" id="CHEBI:58349"/>
        <dbReference type="EC" id="1.1.1.42"/>
    </reaction>
</comment>
<name>A0ABN8JZM2_9HYPH</name>
<dbReference type="InterPro" id="IPR004436">
    <property type="entry name" value="Isocitrate_DH_NADP_mono"/>
</dbReference>
<keyword evidence="7" id="KW-0521">NADP</keyword>
<gene>
    <name evidence="12" type="ORF">MES5069_310073</name>
</gene>
<keyword evidence="4" id="KW-0816">Tricarboxylic acid cycle</keyword>
<dbReference type="SUPFAM" id="SSF53659">
    <property type="entry name" value="Isocitrate/Isopropylmalate dehydrogenase-like"/>
    <property type="match status" value="2"/>
</dbReference>
<evidence type="ECO:0000256" key="7">
    <source>
        <dbReference type="ARBA" id="ARBA00022857"/>
    </source>
</evidence>
<evidence type="ECO:0000313" key="13">
    <source>
        <dbReference type="Proteomes" id="UP001153050"/>
    </source>
</evidence>
<organism evidence="12 13">
    <name type="scientific">Mesorhizobium escarrei</name>
    <dbReference type="NCBI Taxonomy" id="666018"/>
    <lineage>
        <taxon>Bacteria</taxon>
        <taxon>Pseudomonadati</taxon>
        <taxon>Pseudomonadota</taxon>
        <taxon>Alphaproteobacteria</taxon>
        <taxon>Hyphomicrobiales</taxon>
        <taxon>Phyllobacteriaceae</taxon>
        <taxon>Mesorhizobium</taxon>
    </lineage>
</organism>
<keyword evidence="3" id="KW-0329">Glyoxylate bypass</keyword>
<keyword evidence="8 12" id="KW-0560">Oxidoreductase</keyword>
<evidence type="ECO:0000256" key="6">
    <source>
        <dbReference type="ARBA" id="ARBA00022842"/>
    </source>
</evidence>
<evidence type="ECO:0000256" key="2">
    <source>
        <dbReference type="ARBA" id="ARBA00013013"/>
    </source>
</evidence>
<keyword evidence="13" id="KW-1185">Reference proteome</keyword>
<evidence type="ECO:0000256" key="4">
    <source>
        <dbReference type="ARBA" id="ARBA00022532"/>
    </source>
</evidence>
<dbReference type="GO" id="GO:0004450">
    <property type="term" value="F:isocitrate dehydrogenase (NADP+) activity"/>
    <property type="evidence" value="ECO:0007669"/>
    <property type="project" value="UniProtKB-EC"/>
</dbReference>
<comment type="caution">
    <text evidence="12">The sequence shown here is derived from an EMBL/GenBank/DDBJ whole genome shotgun (WGS) entry which is preliminary data.</text>
</comment>